<dbReference type="RefSeq" id="WP_183805610.1">
    <property type="nucleotide sequence ID" value="NZ_JACIEE010000006.1"/>
</dbReference>
<dbReference type="SUPFAM" id="SSF46894">
    <property type="entry name" value="C-terminal effector domain of the bipartite response regulators"/>
    <property type="match status" value="1"/>
</dbReference>
<keyword evidence="2" id="KW-0238">DNA-binding</keyword>
<protein>
    <submittedName>
        <fullName evidence="2">DNA-binding CsgD family transcriptional regulator</fullName>
    </submittedName>
</protein>
<organism evidence="2 3">
    <name type="scientific">Mycoplana azooxidifex</name>
    <dbReference type="NCBI Taxonomy" id="1636188"/>
    <lineage>
        <taxon>Bacteria</taxon>
        <taxon>Pseudomonadati</taxon>
        <taxon>Pseudomonadota</taxon>
        <taxon>Alphaproteobacteria</taxon>
        <taxon>Hyphomicrobiales</taxon>
        <taxon>Rhizobiaceae</taxon>
        <taxon>Mycoplana</taxon>
    </lineage>
</organism>
<dbReference type="InterPro" id="IPR036388">
    <property type="entry name" value="WH-like_DNA-bd_sf"/>
</dbReference>
<gene>
    <name evidence="2" type="ORF">GGQ64_003005</name>
</gene>
<proteinExistence type="predicted"/>
<name>A0A7W6GJ94_9HYPH</name>
<comment type="caution">
    <text evidence="2">The sequence shown here is derived from an EMBL/GenBank/DDBJ whole genome shotgun (WGS) entry which is preliminary data.</text>
</comment>
<evidence type="ECO:0000313" key="3">
    <source>
        <dbReference type="Proteomes" id="UP000574761"/>
    </source>
</evidence>
<dbReference type="Pfam" id="PF00196">
    <property type="entry name" value="GerE"/>
    <property type="match status" value="1"/>
</dbReference>
<evidence type="ECO:0000259" key="1">
    <source>
        <dbReference type="SMART" id="SM00421"/>
    </source>
</evidence>
<dbReference type="GO" id="GO:0003677">
    <property type="term" value="F:DNA binding"/>
    <property type="evidence" value="ECO:0007669"/>
    <property type="project" value="UniProtKB-KW"/>
</dbReference>
<dbReference type="InterPro" id="IPR000792">
    <property type="entry name" value="Tscrpt_reg_LuxR_C"/>
</dbReference>
<accession>A0A7W6GJ94</accession>
<keyword evidence="3" id="KW-1185">Reference proteome</keyword>
<dbReference type="GO" id="GO:0006355">
    <property type="term" value="P:regulation of DNA-templated transcription"/>
    <property type="evidence" value="ECO:0007669"/>
    <property type="project" value="InterPro"/>
</dbReference>
<sequence>MRSADERADELTAAIYAALLGETGWQDFLDRLNGFTPGALSTLFFHDLRARAGAVAYVSGSEGREKALQDYEGYYSNLNPWMKKVAATPVGRGIIGEEIVPREVFNRSEYYNDYVHRNGLETGVGLTLHRDRGCYFLLSTLTDDRDVDRNLERAHVLTRIAPHLKRVFRYYRSGDAHAAGLDLGEGIGNASRLGLIVVNDDLRVVKTSVAGEQVLAIGDPVGLDAMGRIRFSSSELQASLQTMLQHGYFGQATRILDDPQTGVRLIRVGGDRATEFFAGTTIAILVGDPQGNVKSHLLALAAAQGLSPAETRVFAGIVAGQSLTEIALASGIKRETVRSQLKSIFAKTGTGSQGDIVRLATGILRPN</sequence>
<evidence type="ECO:0000313" key="2">
    <source>
        <dbReference type="EMBL" id="MBB3977791.1"/>
    </source>
</evidence>
<dbReference type="AlphaFoldDB" id="A0A7W6GJ94"/>
<dbReference type="InterPro" id="IPR016032">
    <property type="entry name" value="Sig_transdc_resp-reg_C-effctor"/>
</dbReference>
<dbReference type="Proteomes" id="UP000574761">
    <property type="component" value="Unassembled WGS sequence"/>
</dbReference>
<reference evidence="2 3" key="1">
    <citation type="submission" date="2020-08" db="EMBL/GenBank/DDBJ databases">
        <title>Genomic Encyclopedia of Type Strains, Phase IV (KMG-IV): sequencing the most valuable type-strain genomes for metagenomic binning, comparative biology and taxonomic classification.</title>
        <authorList>
            <person name="Goeker M."/>
        </authorList>
    </citation>
    <scope>NUCLEOTIDE SEQUENCE [LARGE SCALE GENOMIC DNA]</scope>
    <source>
        <strain evidence="2 3">DSM 100211</strain>
    </source>
</reference>
<dbReference type="EMBL" id="JACIEE010000006">
    <property type="protein sequence ID" value="MBB3977791.1"/>
    <property type="molecule type" value="Genomic_DNA"/>
</dbReference>
<feature type="domain" description="HTH luxR-type" evidence="1">
    <location>
        <begin position="303"/>
        <end position="360"/>
    </location>
</feature>
<dbReference type="SMART" id="SM00421">
    <property type="entry name" value="HTH_LUXR"/>
    <property type="match status" value="1"/>
</dbReference>
<dbReference type="Gene3D" id="1.10.10.10">
    <property type="entry name" value="Winged helix-like DNA-binding domain superfamily/Winged helix DNA-binding domain"/>
    <property type="match status" value="1"/>
</dbReference>